<evidence type="ECO:0000256" key="1">
    <source>
        <dbReference type="ARBA" id="ARBA00022801"/>
    </source>
</evidence>
<reference evidence="4" key="1">
    <citation type="submission" date="2018-06" db="EMBL/GenBank/DDBJ databases">
        <authorList>
            <person name="Zhirakovskaya E."/>
        </authorList>
    </citation>
    <scope>NUCLEOTIDE SEQUENCE</scope>
</reference>
<dbReference type="EC" id="3.6.4.12" evidence="4"/>
<dbReference type="GO" id="GO:0016787">
    <property type="term" value="F:hydrolase activity"/>
    <property type="evidence" value="ECO:0007669"/>
    <property type="project" value="UniProtKB-KW"/>
</dbReference>
<dbReference type="Pfam" id="PF19833">
    <property type="entry name" value="RecG_dom3_C"/>
    <property type="match status" value="1"/>
</dbReference>
<sequence length="119" mass="13406">RVGRGTGQSFCILMSSYKIGNESRKRLETMIRTNDGFEIAEMDMKLRGPGDIEGTQQSGIGFDLKIANLSKDGEILQMARDKAGEILQDDPQLEKKENLLLRKHLFTNQNTEFNWGAIS</sequence>
<name>A0A3B0TFS9_9ZZZZ</name>
<keyword evidence="2 4" id="KW-0067">ATP-binding</keyword>
<evidence type="ECO:0000259" key="3">
    <source>
        <dbReference type="Pfam" id="PF19833"/>
    </source>
</evidence>
<dbReference type="AlphaFoldDB" id="A0A3B0TFS9"/>
<dbReference type="PANTHER" id="PTHR47964">
    <property type="entry name" value="ATP-DEPENDENT DNA HELICASE HOMOLOG RECG, CHLOROPLASTIC"/>
    <property type="match status" value="1"/>
</dbReference>
<dbReference type="EMBL" id="UOEP01000021">
    <property type="protein sequence ID" value="VAW13322.1"/>
    <property type="molecule type" value="Genomic_DNA"/>
</dbReference>
<dbReference type="PANTHER" id="PTHR47964:SF1">
    <property type="entry name" value="ATP-DEPENDENT DNA HELICASE HOMOLOG RECG, CHLOROPLASTIC"/>
    <property type="match status" value="1"/>
</dbReference>
<dbReference type="InterPro" id="IPR047112">
    <property type="entry name" value="RecG/Mfd"/>
</dbReference>
<evidence type="ECO:0000256" key="2">
    <source>
        <dbReference type="ARBA" id="ARBA00022806"/>
    </source>
</evidence>
<organism evidence="4">
    <name type="scientific">hydrothermal vent metagenome</name>
    <dbReference type="NCBI Taxonomy" id="652676"/>
    <lineage>
        <taxon>unclassified sequences</taxon>
        <taxon>metagenomes</taxon>
        <taxon>ecological metagenomes</taxon>
    </lineage>
</organism>
<protein>
    <submittedName>
        <fullName evidence="4">ATP-dependent DNA helicase RecG</fullName>
        <ecNumber evidence="4">3.6.4.12</ecNumber>
    </submittedName>
</protein>
<gene>
    <name evidence="4" type="ORF">MNBD_BACTEROID01-806</name>
</gene>
<keyword evidence="2 4" id="KW-0347">Helicase</keyword>
<feature type="non-terminal residue" evidence="4">
    <location>
        <position position="1"/>
    </location>
</feature>
<evidence type="ECO:0000313" key="4">
    <source>
        <dbReference type="EMBL" id="VAW13322.1"/>
    </source>
</evidence>
<dbReference type="InterPro" id="IPR027417">
    <property type="entry name" value="P-loop_NTPase"/>
</dbReference>
<proteinExistence type="predicted"/>
<dbReference type="Gene3D" id="3.40.50.300">
    <property type="entry name" value="P-loop containing nucleotide triphosphate hydrolases"/>
    <property type="match status" value="1"/>
</dbReference>
<dbReference type="GO" id="GO:0003678">
    <property type="term" value="F:DNA helicase activity"/>
    <property type="evidence" value="ECO:0007669"/>
    <property type="project" value="UniProtKB-EC"/>
</dbReference>
<keyword evidence="1 4" id="KW-0378">Hydrolase</keyword>
<feature type="domain" description="ATP-dependent DNA helicase RecG" evidence="3">
    <location>
        <begin position="33"/>
        <end position="119"/>
    </location>
</feature>
<dbReference type="InterPro" id="IPR045562">
    <property type="entry name" value="RecG_dom3_C"/>
</dbReference>
<keyword evidence="2 4" id="KW-0547">Nucleotide-binding</keyword>
<accession>A0A3B0TFS9</accession>
<dbReference type="GO" id="GO:0006281">
    <property type="term" value="P:DNA repair"/>
    <property type="evidence" value="ECO:0007669"/>
    <property type="project" value="InterPro"/>
</dbReference>